<dbReference type="GO" id="GO:0004527">
    <property type="term" value="F:exonuclease activity"/>
    <property type="evidence" value="ECO:0007669"/>
    <property type="project" value="UniProtKB-KW"/>
</dbReference>
<dbReference type="Gene3D" id="3.60.10.10">
    <property type="entry name" value="Endonuclease/exonuclease/phosphatase"/>
    <property type="match status" value="1"/>
</dbReference>
<keyword evidence="3" id="KW-0269">Exonuclease</keyword>
<dbReference type="RefSeq" id="WP_120029203.1">
    <property type="nucleotide sequence ID" value="NZ_QVMU01000001.1"/>
</dbReference>
<dbReference type="InterPro" id="IPR005135">
    <property type="entry name" value="Endo/exonuclease/phosphatase"/>
</dbReference>
<dbReference type="AlphaFoldDB" id="A0A3A6QY26"/>
<feature type="signal peptide" evidence="1">
    <location>
        <begin position="1"/>
        <end position="23"/>
    </location>
</feature>
<keyword evidence="4" id="KW-1185">Reference proteome</keyword>
<keyword evidence="3" id="KW-0540">Nuclease</keyword>
<accession>A0A3A6QY26</accession>
<keyword evidence="3" id="KW-0255">Endonuclease</keyword>
<organism evidence="3 4">
    <name type="scientific">Vibrio sinensis</name>
    <dbReference type="NCBI Taxonomy" id="2302434"/>
    <lineage>
        <taxon>Bacteria</taxon>
        <taxon>Pseudomonadati</taxon>
        <taxon>Pseudomonadota</taxon>
        <taxon>Gammaproteobacteria</taxon>
        <taxon>Vibrionales</taxon>
        <taxon>Vibrionaceae</taxon>
        <taxon>Vibrio</taxon>
    </lineage>
</organism>
<evidence type="ECO:0000259" key="2">
    <source>
        <dbReference type="Pfam" id="PF03372"/>
    </source>
</evidence>
<dbReference type="Proteomes" id="UP000273252">
    <property type="component" value="Unassembled WGS sequence"/>
</dbReference>
<evidence type="ECO:0000313" key="3">
    <source>
        <dbReference type="EMBL" id="RJX75446.1"/>
    </source>
</evidence>
<sequence>MERKKIRLISLFSCLLISPAGFADTSIKFSTWNIEWLTNDPIKSIKSTQREEKDFAALANHFSTMKSDVLAFQEVDSEQAIEKLVGNDYHIYLSDRANRSYQRNQFDDINQYTGFAIDKNIPVLDKPDIKLDKSPGSKLRFGTYVILYPDSDSPIHALSIHLKARCSGKYKNNRHCQTLKQQGIQLNQWILEREQQQQPYIILGDFNHNLAYRNDWLWNDVTEGTQAVLLTESTNASCKVRSNKNPNKTHQFRSLIDHIITSDLLLSHNTVQNSFNTADVLNFQMSDHCPISTDIDTSNLYGK</sequence>
<comment type="caution">
    <text evidence="3">The sequence shown here is derived from an EMBL/GenBank/DDBJ whole genome shotgun (WGS) entry which is preliminary data.</text>
</comment>
<gene>
    <name evidence="3" type="ORF">DZ860_01830</name>
</gene>
<keyword evidence="3" id="KW-0378">Hydrolase</keyword>
<dbReference type="OrthoDB" id="395856at2"/>
<protein>
    <submittedName>
        <fullName evidence="3">Endonuclease/exonuclease/phosphatase family protein</fullName>
    </submittedName>
</protein>
<proteinExistence type="predicted"/>
<evidence type="ECO:0000256" key="1">
    <source>
        <dbReference type="SAM" id="SignalP"/>
    </source>
</evidence>
<dbReference type="EMBL" id="QVMU01000001">
    <property type="protein sequence ID" value="RJX75446.1"/>
    <property type="molecule type" value="Genomic_DNA"/>
</dbReference>
<dbReference type="InterPro" id="IPR036691">
    <property type="entry name" value="Endo/exonu/phosph_ase_sf"/>
</dbReference>
<evidence type="ECO:0000313" key="4">
    <source>
        <dbReference type="Proteomes" id="UP000273252"/>
    </source>
</evidence>
<dbReference type="GO" id="GO:0004519">
    <property type="term" value="F:endonuclease activity"/>
    <property type="evidence" value="ECO:0007669"/>
    <property type="project" value="UniProtKB-KW"/>
</dbReference>
<dbReference type="SUPFAM" id="SSF56219">
    <property type="entry name" value="DNase I-like"/>
    <property type="match status" value="1"/>
</dbReference>
<feature type="domain" description="Endonuclease/exonuclease/phosphatase" evidence="2">
    <location>
        <begin position="31"/>
        <end position="288"/>
    </location>
</feature>
<reference evidence="3 4" key="1">
    <citation type="submission" date="2018-08" db="EMBL/GenBank/DDBJ databases">
        <title>Vibrio isolated from the Eastern China Marginal Seas.</title>
        <authorList>
            <person name="Li Y."/>
        </authorList>
    </citation>
    <scope>NUCLEOTIDE SEQUENCE [LARGE SCALE GENOMIC DNA]</scope>
    <source>
        <strain evidence="3 4">BEI233</strain>
    </source>
</reference>
<keyword evidence="1" id="KW-0732">Signal</keyword>
<feature type="chain" id="PRO_5017427706" evidence="1">
    <location>
        <begin position="24"/>
        <end position="303"/>
    </location>
</feature>
<name>A0A3A6QY26_9VIBR</name>
<dbReference type="Pfam" id="PF03372">
    <property type="entry name" value="Exo_endo_phos"/>
    <property type="match status" value="1"/>
</dbReference>